<evidence type="ECO:0000313" key="2">
    <source>
        <dbReference type="Proteomes" id="UP000239002"/>
    </source>
</evidence>
<gene>
    <name evidence="1" type="ORF">LY01_02764</name>
</gene>
<proteinExistence type="predicted"/>
<accession>A0A2S6IFR8</accession>
<dbReference type="EMBL" id="PTJE01000008">
    <property type="protein sequence ID" value="PPK93059.1"/>
    <property type="molecule type" value="Genomic_DNA"/>
</dbReference>
<dbReference type="Proteomes" id="UP000239002">
    <property type="component" value="Unassembled WGS sequence"/>
</dbReference>
<protein>
    <submittedName>
        <fullName evidence="1">Uncharacterized protein</fullName>
    </submittedName>
</protein>
<dbReference type="OrthoDB" id="5500241at2"/>
<evidence type="ECO:0000313" key="1">
    <source>
        <dbReference type="EMBL" id="PPK93059.1"/>
    </source>
</evidence>
<comment type="caution">
    <text evidence="1">The sequence shown here is derived from an EMBL/GenBank/DDBJ whole genome shotgun (WGS) entry which is preliminary data.</text>
</comment>
<keyword evidence="2" id="KW-1185">Reference proteome</keyword>
<sequence length="60" mass="6855">MSTFLTGDALNDAIDSIIVDAKKFVYITSPYIKLDNHFKERFDLIKGDPSIYLQILFGKN</sequence>
<dbReference type="AlphaFoldDB" id="A0A2S6IFR8"/>
<reference evidence="1 2" key="1">
    <citation type="submission" date="2018-02" db="EMBL/GenBank/DDBJ databases">
        <title>Genomic Encyclopedia of Archaeal and Bacterial Type Strains, Phase II (KMG-II): from individual species to whole genera.</title>
        <authorList>
            <person name="Goeker M."/>
        </authorList>
    </citation>
    <scope>NUCLEOTIDE SEQUENCE [LARGE SCALE GENOMIC DNA]</scope>
    <source>
        <strain evidence="1 2">DSM 16809</strain>
    </source>
</reference>
<dbReference type="RefSeq" id="WP_104516549.1">
    <property type="nucleotide sequence ID" value="NZ_MQVW01000020.1"/>
</dbReference>
<name>A0A2S6IFR8_9FLAO</name>
<organism evidence="1 2">
    <name type="scientific">Nonlabens xylanidelens</name>
    <dbReference type="NCBI Taxonomy" id="191564"/>
    <lineage>
        <taxon>Bacteria</taxon>
        <taxon>Pseudomonadati</taxon>
        <taxon>Bacteroidota</taxon>
        <taxon>Flavobacteriia</taxon>
        <taxon>Flavobacteriales</taxon>
        <taxon>Flavobacteriaceae</taxon>
        <taxon>Nonlabens</taxon>
    </lineage>
</organism>